<dbReference type="GO" id="GO:0005794">
    <property type="term" value="C:Golgi apparatus"/>
    <property type="evidence" value="ECO:0007669"/>
    <property type="project" value="TreeGrafter"/>
</dbReference>
<evidence type="ECO:0000256" key="5">
    <source>
        <dbReference type="ARBA" id="ARBA00022989"/>
    </source>
</evidence>
<evidence type="ECO:0000256" key="2">
    <source>
        <dbReference type="ARBA" id="ARBA00004127"/>
    </source>
</evidence>
<reference evidence="9" key="2">
    <citation type="submission" date="2025-08" db="UniProtKB">
        <authorList>
            <consortium name="RefSeq"/>
        </authorList>
    </citation>
    <scope>IDENTIFICATION</scope>
    <source>
        <tissue evidence="9">Etiolated seedlings</tissue>
    </source>
</reference>
<comment type="subcellular location">
    <subcellularLocation>
        <location evidence="2">Endomembrane system</location>
        <topology evidence="2">Multi-pass membrane protein</topology>
    </subcellularLocation>
    <subcellularLocation>
        <location evidence="7">Membrane</location>
        <topology evidence="7">Multi-pass membrane protein</topology>
    </subcellularLocation>
</comment>
<evidence type="ECO:0000313" key="8">
    <source>
        <dbReference type="Proteomes" id="UP000087171"/>
    </source>
</evidence>
<dbReference type="PANTHER" id="PTHR19317:SF81">
    <property type="entry name" value="PRA1 FAMILY PROTEIN D"/>
    <property type="match status" value="1"/>
</dbReference>
<dbReference type="InterPro" id="IPR004895">
    <property type="entry name" value="Prenylated_rab_accept_PRA1"/>
</dbReference>
<dbReference type="RefSeq" id="XP_004495385.1">
    <property type="nucleotide sequence ID" value="XM_004495328.3"/>
</dbReference>
<evidence type="ECO:0000256" key="6">
    <source>
        <dbReference type="ARBA" id="ARBA00023136"/>
    </source>
</evidence>
<dbReference type="Proteomes" id="UP000087171">
    <property type="component" value="Chromosome Ca4"/>
</dbReference>
<evidence type="ECO:0000256" key="7">
    <source>
        <dbReference type="RuleBase" id="RU363107"/>
    </source>
</evidence>
<evidence type="ECO:0000313" key="9">
    <source>
        <dbReference type="RefSeq" id="XP_004495385.1"/>
    </source>
</evidence>
<name>A0A1S2XW01_CICAR</name>
<keyword evidence="7" id="KW-0813">Transport</keyword>
<sequence length="179" mass="19780">MSSSTETLSNFKEAAQSIMSTRHTWSEFLSLSALTLPSSFSDFTTRIGINLTRFLFHYSFILLFILLITLVYHPLSILLLLLSFAGWYFLFFSRDSAEPFSLFNLVAVDDRVVVLALAVFTLVVIAVTGVWLNVLLSVVVAAGVVCLHGGLRRTDEVGLDDYESPYGPMLTDAGPYAPV</sequence>
<accession>A0A1S2XW01</accession>
<keyword evidence="6 7" id="KW-0472">Membrane</keyword>
<evidence type="ECO:0000256" key="4">
    <source>
        <dbReference type="ARBA" id="ARBA00022692"/>
    </source>
</evidence>
<gene>
    <name evidence="9" type="primary">LOC101510136</name>
</gene>
<dbReference type="eggNOG" id="KOG3142">
    <property type="taxonomic scope" value="Eukaryota"/>
</dbReference>
<dbReference type="GO" id="GO:0016020">
    <property type="term" value="C:membrane"/>
    <property type="evidence" value="ECO:0007669"/>
    <property type="project" value="UniProtKB-SubCell"/>
</dbReference>
<evidence type="ECO:0000256" key="3">
    <source>
        <dbReference type="ARBA" id="ARBA00006483"/>
    </source>
</evidence>
<dbReference type="GO" id="GO:0005783">
    <property type="term" value="C:endoplasmic reticulum"/>
    <property type="evidence" value="ECO:0007669"/>
    <property type="project" value="TreeGrafter"/>
</dbReference>
<evidence type="ECO:0000256" key="1">
    <source>
        <dbReference type="ARBA" id="ARBA00002501"/>
    </source>
</evidence>
<dbReference type="KEGG" id="cam:101510136"/>
<dbReference type="Pfam" id="PF03208">
    <property type="entry name" value="PRA1"/>
    <property type="match status" value="1"/>
</dbReference>
<proteinExistence type="inferred from homology"/>
<keyword evidence="4 7" id="KW-0812">Transmembrane</keyword>
<keyword evidence="8" id="KW-1185">Reference proteome</keyword>
<dbReference type="OrthoDB" id="63113at2759"/>
<comment type="similarity">
    <text evidence="3 7">Belongs to the PRA1 family.</text>
</comment>
<protein>
    <recommendedName>
        <fullName evidence="7">PRA1 family protein</fullName>
    </recommendedName>
</protein>
<dbReference type="GO" id="GO:0016192">
    <property type="term" value="P:vesicle-mediated transport"/>
    <property type="evidence" value="ECO:0007669"/>
    <property type="project" value="TreeGrafter"/>
</dbReference>
<keyword evidence="5 7" id="KW-1133">Transmembrane helix</keyword>
<feature type="transmembrane region" description="Helical" evidence="7">
    <location>
        <begin position="112"/>
        <end position="145"/>
    </location>
</feature>
<reference evidence="8" key="1">
    <citation type="journal article" date="2013" name="Nat. Biotechnol.">
        <title>Draft genome sequence of chickpea (Cicer arietinum) provides a resource for trait improvement.</title>
        <authorList>
            <person name="Varshney R.K."/>
            <person name="Song C."/>
            <person name="Saxena R.K."/>
            <person name="Azam S."/>
            <person name="Yu S."/>
            <person name="Sharpe A.G."/>
            <person name="Cannon S."/>
            <person name="Baek J."/>
            <person name="Rosen B.D."/>
            <person name="Tar'an B."/>
            <person name="Millan T."/>
            <person name="Zhang X."/>
            <person name="Ramsay L.D."/>
            <person name="Iwata A."/>
            <person name="Wang Y."/>
            <person name="Nelson W."/>
            <person name="Farmer A.D."/>
            <person name="Gaur P.M."/>
            <person name="Soderlund C."/>
            <person name="Penmetsa R.V."/>
            <person name="Xu C."/>
            <person name="Bharti A.K."/>
            <person name="He W."/>
            <person name="Winter P."/>
            <person name="Zhao S."/>
            <person name="Hane J.K."/>
            <person name="Carrasquilla-Garcia N."/>
            <person name="Condie J.A."/>
            <person name="Upadhyaya H.D."/>
            <person name="Luo M.C."/>
            <person name="Thudi M."/>
            <person name="Gowda C.L."/>
            <person name="Singh N.P."/>
            <person name="Lichtenzveig J."/>
            <person name="Gali K.K."/>
            <person name="Rubio J."/>
            <person name="Nadarajan N."/>
            <person name="Dolezel J."/>
            <person name="Bansal K.C."/>
            <person name="Xu X."/>
            <person name="Edwards D."/>
            <person name="Zhang G."/>
            <person name="Kahl G."/>
            <person name="Gil J."/>
            <person name="Singh K.B."/>
            <person name="Datta S.K."/>
            <person name="Jackson S.A."/>
            <person name="Wang J."/>
            <person name="Cook D.R."/>
        </authorList>
    </citation>
    <scope>NUCLEOTIDE SEQUENCE [LARGE SCALE GENOMIC DNA]</scope>
    <source>
        <strain evidence="8">cv. CDC Frontier</strain>
    </source>
</reference>
<dbReference type="GeneID" id="101510136"/>
<dbReference type="AlphaFoldDB" id="A0A1S2XW01"/>
<organism evidence="8 9">
    <name type="scientific">Cicer arietinum</name>
    <name type="common">Chickpea</name>
    <name type="synonym">Garbanzo</name>
    <dbReference type="NCBI Taxonomy" id="3827"/>
    <lineage>
        <taxon>Eukaryota</taxon>
        <taxon>Viridiplantae</taxon>
        <taxon>Streptophyta</taxon>
        <taxon>Embryophyta</taxon>
        <taxon>Tracheophyta</taxon>
        <taxon>Spermatophyta</taxon>
        <taxon>Magnoliopsida</taxon>
        <taxon>eudicotyledons</taxon>
        <taxon>Gunneridae</taxon>
        <taxon>Pentapetalae</taxon>
        <taxon>rosids</taxon>
        <taxon>fabids</taxon>
        <taxon>Fabales</taxon>
        <taxon>Fabaceae</taxon>
        <taxon>Papilionoideae</taxon>
        <taxon>50 kb inversion clade</taxon>
        <taxon>NPAAA clade</taxon>
        <taxon>Hologalegina</taxon>
        <taxon>IRL clade</taxon>
        <taxon>Cicereae</taxon>
        <taxon>Cicer</taxon>
    </lineage>
</organism>
<feature type="transmembrane region" description="Helical" evidence="7">
    <location>
        <begin position="60"/>
        <end position="92"/>
    </location>
</feature>
<dbReference type="PANTHER" id="PTHR19317">
    <property type="entry name" value="PRENYLATED RAB ACCEPTOR 1-RELATED"/>
    <property type="match status" value="1"/>
</dbReference>
<comment type="function">
    <text evidence="1 7">May be involved in both secretory and endocytic intracellular trafficking in the endosomal/prevacuolar compartments.</text>
</comment>
<dbReference type="PaxDb" id="3827-XP_004495385.1"/>